<name>A0A4E0RAI3_9GAMM</name>
<keyword evidence="2" id="KW-1185">Reference proteome</keyword>
<organism evidence="1 2">
    <name type="scientific">Candidatus Thiomargarita nelsonii</name>
    <dbReference type="NCBI Taxonomy" id="1003181"/>
    <lineage>
        <taxon>Bacteria</taxon>
        <taxon>Pseudomonadati</taxon>
        <taxon>Pseudomonadota</taxon>
        <taxon>Gammaproteobacteria</taxon>
        <taxon>Thiotrichales</taxon>
        <taxon>Thiotrichaceae</taxon>
        <taxon>Thiomargarita</taxon>
    </lineage>
</organism>
<evidence type="ECO:0000313" key="2">
    <source>
        <dbReference type="Proteomes" id="UP000030428"/>
    </source>
</evidence>
<dbReference type="AlphaFoldDB" id="A0A4E0RAI3"/>
<accession>A0A4E0RAI3</accession>
<reference evidence="1 2" key="1">
    <citation type="journal article" date="2016" name="Front. Microbiol.">
        <title>Single-Cell (Meta-)Genomics of a Dimorphic Candidatus Thiomargarita nelsonii Reveals Genomic Plasticity.</title>
        <authorList>
            <person name="Flood B.E."/>
            <person name="Fliss P."/>
            <person name="Jones D.S."/>
            <person name="Dick G.J."/>
            <person name="Jain S."/>
            <person name="Kaster A.K."/>
            <person name="Winkel M."/>
            <person name="Mussmann M."/>
            <person name="Bailey J."/>
        </authorList>
    </citation>
    <scope>NUCLEOTIDE SEQUENCE [LARGE SCALE GENOMIC DNA]</scope>
    <source>
        <strain evidence="1">Hydrate Ridge</strain>
    </source>
</reference>
<protein>
    <submittedName>
        <fullName evidence="1">Uncharacterized protein</fullName>
    </submittedName>
</protein>
<dbReference type="EMBL" id="JSZA02000418">
    <property type="protein sequence ID" value="TGN99676.1"/>
    <property type="molecule type" value="Genomic_DNA"/>
</dbReference>
<comment type="caution">
    <text evidence="1">The sequence shown here is derived from an EMBL/GenBank/DDBJ whole genome shotgun (WGS) entry which is preliminary data.</text>
</comment>
<dbReference type="Proteomes" id="UP000030428">
    <property type="component" value="Unassembled WGS sequence"/>
</dbReference>
<proteinExistence type="predicted"/>
<evidence type="ECO:0000313" key="1">
    <source>
        <dbReference type="EMBL" id="TGN99676.1"/>
    </source>
</evidence>
<gene>
    <name evidence="1" type="ORF">PN36_35145</name>
</gene>
<sequence length="74" mass="8874">MTFFQNIALMVVLFLTGFIKRTLIYSPKRAALILVVYSDNNKTKKNKKNKNKNKLNQKMVKIEKYLQKQKFYQQ</sequence>